<dbReference type="CDD" id="cd09917">
    <property type="entry name" value="F-box_SF"/>
    <property type="match status" value="1"/>
</dbReference>
<dbReference type="AlphaFoldDB" id="A0A0G2HGC5"/>
<name>A0A0G2HGC5_9PEZI</name>
<protein>
    <submittedName>
        <fullName evidence="1">Putative f-box domain-containing protein</fullName>
    </submittedName>
</protein>
<accession>A0A0G2HGC5</accession>
<reference evidence="1 2" key="1">
    <citation type="submission" date="2015-03" db="EMBL/GenBank/DDBJ databases">
        <authorList>
            <person name="Morales-Cruz A."/>
            <person name="Amrine K.C."/>
            <person name="Cantu D."/>
        </authorList>
    </citation>
    <scope>NUCLEOTIDE SEQUENCE [LARGE SCALE GENOMIC DNA]</scope>
    <source>
        <strain evidence="1">DS831</strain>
    </source>
</reference>
<dbReference type="EMBL" id="LAQI01000020">
    <property type="protein sequence ID" value="KKY27520.1"/>
    <property type="molecule type" value="Genomic_DNA"/>
</dbReference>
<comment type="caution">
    <text evidence="1">The sequence shown here is derived from an EMBL/GenBank/DDBJ whole genome shotgun (WGS) entry which is preliminary data.</text>
</comment>
<gene>
    <name evidence="1" type="ORF">UCDDS831_g00726</name>
</gene>
<organism evidence="1 2">
    <name type="scientific">Diplodia seriata</name>
    <dbReference type="NCBI Taxonomy" id="420778"/>
    <lineage>
        <taxon>Eukaryota</taxon>
        <taxon>Fungi</taxon>
        <taxon>Dikarya</taxon>
        <taxon>Ascomycota</taxon>
        <taxon>Pezizomycotina</taxon>
        <taxon>Dothideomycetes</taxon>
        <taxon>Dothideomycetes incertae sedis</taxon>
        <taxon>Botryosphaeriales</taxon>
        <taxon>Botryosphaeriaceae</taxon>
        <taxon>Diplodia</taxon>
    </lineage>
</organism>
<evidence type="ECO:0000313" key="1">
    <source>
        <dbReference type="EMBL" id="KKY27520.1"/>
    </source>
</evidence>
<proteinExistence type="predicted"/>
<sequence>MSEELLRKIATHLVPRDMFKLRLTCKMMAFSMYDVFIDKILENPQGKLSEGTLVYTLPANIQTILGITEDDRVAQELRTLTIGTDYPTNCQVRLLEAEIRGLGVKTAVSLRHALKSIVEDYEQQVTSNQDKANMTMLFARLKNLKTVLIGPHHITVPRGGVLSCYWQRRLLSSDYNKLARTGFRSFGGLPFWEAQYQEPSQHDRMLLVVLSALAANQTELENFSVSRGFRKGVVSISTFDQLSDGLWKRLPTCFAGLKTLSLAVSNAKSYEATFLLPETWMDDKPSRGLQRLLAMTPNLEVFELAANYKTSFGPDFTESILRALPKKLRDIHLHNFVAYSTALMQFLGQRTSTLYAVGFTDGHLIGGSWAAVFDVMLSCELGSFKLGPLYLLEEDCYHWSTFADHLPVPRVDVDKLDREVVSGMYLNGYEAQHPGFAKARTICGYANAPWAPGRYNMGVVADVHELLYRTSTRHSMWGPHSYDEPLQPGFKRWEAGPGGFSTSKTAISTKMAMFAKKKFANRPDAKTA</sequence>
<reference evidence="1 2" key="2">
    <citation type="submission" date="2015-05" db="EMBL/GenBank/DDBJ databases">
        <title>Distinctive expansion of gene families associated with plant cell wall degradation and secondary metabolism in the genomes of grapevine trunk pathogens.</title>
        <authorList>
            <person name="Lawrence D.P."/>
            <person name="Travadon R."/>
            <person name="Rolshausen P.E."/>
            <person name="Baumgartner K."/>
        </authorList>
    </citation>
    <scope>NUCLEOTIDE SEQUENCE [LARGE SCALE GENOMIC DNA]</scope>
    <source>
        <strain evidence="1">DS831</strain>
    </source>
</reference>
<evidence type="ECO:0000313" key="2">
    <source>
        <dbReference type="Proteomes" id="UP000034182"/>
    </source>
</evidence>
<dbReference type="Proteomes" id="UP000034182">
    <property type="component" value="Unassembled WGS sequence"/>
</dbReference>